<dbReference type="InterPro" id="IPR006665">
    <property type="entry name" value="OmpA-like"/>
</dbReference>
<organism evidence="6 7">
    <name type="scientific">Rhizocola hellebori</name>
    <dbReference type="NCBI Taxonomy" id="1392758"/>
    <lineage>
        <taxon>Bacteria</taxon>
        <taxon>Bacillati</taxon>
        <taxon>Actinomycetota</taxon>
        <taxon>Actinomycetes</taxon>
        <taxon>Micromonosporales</taxon>
        <taxon>Micromonosporaceae</taxon>
        <taxon>Rhizocola</taxon>
    </lineage>
</organism>
<keyword evidence="7" id="KW-1185">Reference proteome</keyword>
<dbReference type="Pfam" id="PF04972">
    <property type="entry name" value="BON"/>
    <property type="match status" value="1"/>
</dbReference>
<dbReference type="Gene3D" id="3.30.1330.60">
    <property type="entry name" value="OmpA-like domain"/>
    <property type="match status" value="1"/>
</dbReference>
<dbReference type="PANTHER" id="PTHR30329">
    <property type="entry name" value="STATOR ELEMENT OF FLAGELLAR MOTOR COMPLEX"/>
    <property type="match status" value="1"/>
</dbReference>
<evidence type="ECO:0000256" key="2">
    <source>
        <dbReference type="ARBA" id="ARBA00023136"/>
    </source>
</evidence>
<dbReference type="InterPro" id="IPR007055">
    <property type="entry name" value="BON_dom"/>
</dbReference>
<keyword evidence="2 4" id="KW-0472">Membrane</keyword>
<feature type="domain" description="OmpA-like" evidence="5">
    <location>
        <begin position="215"/>
        <end position="331"/>
    </location>
</feature>
<dbReference type="InterPro" id="IPR036737">
    <property type="entry name" value="OmpA-like_sf"/>
</dbReference>
<evidence type="ECO:0000256" key="3">
    <source>
        <dbReference type="ARBA" id="ARBA00023237"/>
    </source>
</evidence>
<evidence type="ECO:0000256" key="4">
    <source>
        <dbReference type="PROSITE-ProRule" id="PRU00473"/>
    </source>
</evidence>
<proteinExistence type="predicted"/>
<evidence type="ECO:0000313" key="6">
    <source>
        <dbReference type="EMBL" id="GIH08051.1"/>
    </source>
</evidence>
<dbReference type="RefSeq" id="WP_203911821.1">
    <property type="nucleotide sequence ID" value="NZ_BONY01000044.1"/>
</dbReference>
<evidence type="ECO:0000313" key="7">
    <source>
        <dbReference type="Proteomes" id="UP000612899"/>
    </source>
</evidence>
<sequence length="331" mass="34075">MSAATRRPAWVAAVVAIAGLSAIGVAQGFPNRDAIEDNLTQRSSAALEQAGVSGVQVSFVGRDGTLLVPTQAEVDRARTIVAAVEGVRVVEARAVQAPKPARSPAVTIKVDSARVTIEGSVPDQTIKNTLTAIGNGENLTVDPGVNDTGLAGLPGIVHAMGTKAIDASILLRDGEITLTGTVESVAVRDAIVAAAGQAVSASKVTDRLQVKAPVGVQRELTDLPKITFENDLATLTVEGQAAVVKAAEILRANPNAKVRIEGHTDSNGTPESNLVLSQARAQAVLDALVAQGISADRMTAAGFGETRLQVLGSTPEDHAINRRVEFVVASS</sequence>
<comment type="subcellular location">
    <subcellularLocation>
        <location evidence="1">Cell outer membrane</location>
    </subcellularLocation>
</comment>
<comment type="caution">
    <text evidence="6">The sequence shown here is derived from an EMBL/GenBank/DDBJ whole genome shotgun (WGS) entry which is preliminary data.</text>
</comment>
<dbReference type="PROSITE" id="PS51123">
    <property type="entry name" value="OMPA_2"/>
    <property type="match status" value="1"/>
</dbReference>
<dbReference type="PRINTS" id="PR01021">
    <property type="entry name" value="OMPADOMAIN"/>
</dbReference>
<dbReference type="Pfam" id="PF00691">
    <property type="entry name" value="OmpA"/>
    <property type="match status" value="1"/>
</dbReference>
<dbReference type="SUPFAM" id="SSF103088">
    <property type="entry name" value="OmpA-like"/>
    <property type="match status" value="1"/>
</dbReference>
<evidence type="ECO:0000259" key="5">
    <source>
        <dbReference type="PROSITE" id="PS51123"/>
    </source>
</evidence>
<accession>A0A8J3VJG9</accession>
<dbReference type="PANTHER" id="PTHR30329:SF21">
    <property type="entry name" value="LIPOPROTEIN YIAD-RELATED"/>
    <property type="match status" value="1"/>
</dbReference>
<dbReference type="CDD" id="cd07185">
    <property type="entry name" value="OmpA_C-like"/>
    <property type="match status" value="1"/>
</dbReference>
<evidence type="ECO:0000256" key="1">
    <source>
        <dbReference type="ARBA" id="ARBA00004442"/>
    </source>
</evidence>
<name>A0A8J3VJG9_9ACTN</name>
<reference evidence="6" key="1">
    <citation type="submission" date="2021-01" db="EMBL/GenBank/DDBJ databases">
        <title>Whole genome shotgun sequence of Rhizocola hellebori NBRC 109834.</title>
        <authorList>
            <person name="Komaki H."/>
            <person name="Tamura T."/>
        </authorList>
    </citation>
    <scope>NUCLEOTIDE SEQUENCE</scope>
    <source>
        <strain evidence="6">NBRC 109834</strain>
    </source>
</reference>
<gene>
    <name evidence="6" type="ORF">Rhe02_61180</name>
</gene>
<dbReference type="Gene3D" id="3.40.1520.20">
    <property type="match status" value="1"/>
</dbReference>
<keyword evidence="3" id="KW-0998">Cell outer membrane</keyword>
<protein>
    <recommendedName>
        <fullName evidence="5">OmpA-like domain-containing protein</fullName>
    </recommendedName>
</protein>
<dbReference type="InterPro" id="IPR050330">
    <property type="entry name" value="Bact_OuterMem_StrucFunc"/>
</dbReference>
<dbReference type="Proteomes" id="UP000612899">
    <property type="component" value="Unassembled WGS sequence"/>
</dbReference>
<dbReference type="AlphaFoldDB" id="A0A8J3VJG9"/>
<dbReference type="InterPro" id="IPR006664">
    <property type="entry name" value="OMP_bac"/>
</dbReference>
<dbReference type="GO" id="GO:0009279">
    <property type="term" value="C:cell outer membrane"/>
    <property type="evidence" value="ECO:0007669"/>
    <property type="project" value="UniProtKB-SubCell"/>
</dbReference>
<dbReference type="EMBL" id="BONY01000044">
    <property type="protein sequence ID" value="GIH08051.1"/>
    <property type="molecule type" value="Genomic_DNA"/>
</dbReference>